<keyword evidence="4" id="KW-1003">Cell membrane</keyword>
<dbReference type="Gene3D" id="3.40.50.2300">
    <property type="match status" value="1"/>
</dbReference>
<dbReference type="SMART" id="SM00448">
    <property type="entry name" value="REC"/>
    <property type="match status" value="1"/>
</dbReference>
<dbReference type="PANTHER" id="PTHR45339:SF1">
    <property type="entry name" value="HYBRID SIGNAL TRANSDUCTION HISTIDINE KINASE J"/>
    <property type="match status" value="1"/>
</dbReference>
<dbReference type="InterPro" id="IPR011006">
    <property type="entry name" value="CheY-like_superfamily"/>
</dbReference>
<evidence type="ECO:0000256" key="9">
    <source>
        <dbReference type="ARBA" id="ARBA00022777"/>
    </source>
</evidence>
<dbReference type="SUPFAM" id="SSF47384">
    <property type="entry name" value="Homodimeric domain of signal transducing histidine kinase"/>
    <property type="match status" value="1"/>
</dbReference>
<evidence type="ECO:0000313" key="19">
    <source>
        <dbReference type="Proteomes" id="UP000034841"/>
    </source>
</evidence>
<evidence type="ECO:0000256" key="8">
    <source>
        <dbReference type="ARBA" id="ARBA00022741"/>
    </source>
</evidence>
<dbReference type="Pfam" id="PF00512">
    <property type="entry name" value="HisKA"/>
    <property type="match status" value="1"/>
</dbReference>
<dbReference type="PROSITE" id="PS50109">
    <property type="entry name" value="HIS_KIN"/>
    <property type="match status" value="1"/>
</dbReference>
<evidence type="ECO:0000256" key="15">
    <source>
        <dbReference type="SAM" id="Coils"/>
    </source>
</evidence>
<evidence type="ECO:0000256" key="2">
    <source>
        <dbReference type="ARBA" id="ARBA00004651"/>
    </source>
</evidence>
<comment type="subcellular location">
    <subcellularLocation>
        <location evidence="2">Cell membrane</location>
        <topology evidence="2">Multi-pass membrane protein</topology>
    </subcellularLocation>
</comment>
<dbReference type="GO" id="GO:0005524">
    <property type="term" value="F:ATP binding"/>
    <property type="evidence" value="ECO:0007669"/>
    <property type="project" value="UniProtKB-KW"/>
</dbReference>
<evidence type="ECO:0000259" key="16">
    <source>
        <dbReference type="PROSITE" id="PS50109"/>
    </source>
</evidence>
<evidence type="ECO:0000256" key="10">
    <source>
        <dbReference type="ARBA" id="ARBA00022840"/>
    </source>
</evidence>
<accession>A0A0F8D1Q8</accession>
<evidence type="ECO:0000259" key="17">
    <source>
        <dbReference type="PROSITE" id="PS50110"/>
    </source>
</evidence>
<name>A0A0F8D1Q8_CERFI</name>
<dbReference type="SUPFAM" id="SSF55781">
    <property type="entry name" value="GAF domain-like"/>
    <property type="match status" value="1"/>
</dbReference>
<dbReference type="GO" id="GO:0005886">
    <property type="term" value="C:plasma membrane"/>
    <property type="evidence" value="ECO:0007669"/>
    <property type="project" value="UniProtKB-SubCell"/>
</dbReference>
<evidence type="ECO:0000256" key="12">
    <source>
        <dbReference type="ARBA" id="ARBA00023012"/>
    </source>
</evidence>
<comment type="catalytic activity">
    <reaction evidence="1">
        <text>ATP + protein L-histidine = ADP + protein N-phospho-L-histidine.</text>
        <dbReference type="EC" id="2.7.13.3"/>
    </reaction>
</comment>
<dbReference type="PANTHER" id="PTHR45339">
    <property type="entry name" value="HYBRID SIGNAL TRANSDUCTION HISTIDINE KINASE J"/>
    <property type="match status" value="1"/>
</dbReference>
<evidence type="ECO:0000256" key="4">
    <source>
        <dbReference type="ARBA" id="ARBA00022475"/>
    </source>
</evidence>
<evidence type="ECO:0000256" key="7">
    <source>
        <dbReference type="ARBA" id="ARBA00022692"/>
    </source>
</evidence>
<dbReference type="AlphaFoldDB" id="A0A0F8D1Q8"/>
<dbReference type="InterPro" id="IPR003661">
    <property type="entry name" value="HisK_dim/P_dom"/>
</dbReference>
<dbReference type="CDD" id="cd17546">
    <property type="entry name" value="REC_hyHK_CKI1_RcsC-like"/>
    <property type="match status" value="1"/>
</dbReference>
<evidence type="ECO:0000256" key="3">
    <source>
        <dbReference type="ARBA" id="ARBA00012438"/>
    </source>
</evidence>
<keyword evidence="12" id="KW-0902">Two-component regulatory system</keyword>
<keyword evidence="13" id="KW-0472">Membrane</keyword>
<dbReference type="Pfam" id="PF00072">
    <property type="entry name" value="Response_reg"/>
    <property type="match status" value="1"/>
</dbReference>
<dbReference type="Gene3D" id="1.10.287.130">
    <property type="match status" value="1"/>
</dbReference>
<dbReference type="EC" id="2.7.13.3" evidence="3"/>
<feature type="modified residue" description="4-aspartylphosphate" evidence="14">
    <location>
        <position position="340"/>
    </location>
</feature>
<dbReference type="CDD" id="cd00082">
    <property type="entry name" value="HisKA"/>
    <property type="match status" value="1"/>
</dbReference>
<evidence type="ECO:0000256" key="5">
    <source>
        <dbReference type="ARBA" id="ARBA00022553"/>
    </source>
</evidence>
<dbReference type="FunFam" id="3.40.50.2300:FF:000285">
    <property type="entry name" value="Putative sensor histidine kinase/response regulator"/>
    <property type="match status" value="1"/>
</dbReference>
<keyword evidence="11" id="KW-1133">Transmembrane helix</keyword>
<dbReference type="EMBL" id="LBBL01000032">
    <property type="protein sequence ID" value="KKF96682.1"/>
    <property type="molecule type" value="Genomic_DNA"/>
</dbReference>
<evidence type="ECO:0000313" key="18">
    <source>
        <dbReference type="EMBL" id="KKF96682.1"/>
    </source>
</evidence>
<dbReference type="SMART" id="SM00388">
    <property type="entry name" value="HisKA"/>
    <property type="match status" value="1"/>
</dbReference>
<dbReference type="SUPFAM" id="SSF52172">
    <property type="entry name" value="CheY-like"/>
    <property type="match status" value="1"/>
</dbReference>
<feature type="coiled-coil region" evidence="15">
    <location>
        <begin position="122"/>
        <end position="149"/>
    </location>
</feature>
<dbReference type="Proteomes" id="UP000034841">
    <property type="component" value="Unassembled WGS sequence"/>
</dbReference>
<keyword evidence="8" id="KW-0547">Nucleotide-binding</keyword>
<evidence type="ECO:0000256" key="13">
    <source>
        <dbReference type="ARBA" id="ARBA00023136"/>
    </source>
</evidence>
<dbReference type="InterPro" id="IPR029016">
    <property type="entry name" value="GAF-like_dom_sf"/>
</dbReference>
<reference evidence="18 19" key="1">
    <citation type="submission" date="2015-04" db="EMBL/GenBank/DDBJ databases">
        <title>Genome sequence of Ceratocystis platani, a major pathogen of plane trees.</title>
        <authorList>
            <person name="Belbahri L."/>
        </authorList>
    </citation>
    <scope>NUCLEOTIDE SEQUENCE [LARGE SCALE GENOMIC DNA]</scope>
    <source>
        <strain evidence="18 19">CFO</strain>
    </source>
</reference>
<dbReference type="InterPro" id="IPR005467">
    <property type="entry name" value="His_kinase_dom"/>
</dbReference>
<dbReference type="Gene3D" id="3.30.450.40">
    <property type="match status" value="1"/>
</dbReference>
<keyword evidence="10" id="KW-0067">ATP-binding</keyword>
<feature type="domain" description="Response regulatory" evidence="17">
    <location>
        <begin position="285"/>
        <end position="409"/>
    </location>
</feature>
<dbReference type="GO" id="GO:0000155">
    <property type="term" value="F:phosphorelay sensor kinase activity"/>
    <property type="evidence" value="ECO:0007669"/>
    <property type="project" value="InterPro"/>
</dbReference>
<feature type="domain" description="Histidine kinase" evidence="16">
    <location>
        <begin position="170"/>
        <end position="290"/>
    </location>
</feature>
<keyword evidence="5 14" id="KW-0597">Phosphoprotein</keyword>
<dbReference type="InterPro" id="IPR036097">
    <property type="entry name" value="HisK_dim/P_sf"/>
</dbReference>
<protein>
    <recommendedName>
        <fullName evidence="3">histidine kinase</fullName>
        <ecNumber evidence="3">2.7.13.3</ecNumber>
    </recommendedName>
</protein>
<keyword evidence="15" id="KW-0175">Coiled coil</keyword>
<sequence>MPGLSLDLTNYVAENVIYYCTRFRESVFVQDIATEERFGNLNQDWIDLNPNGKAIIAIPIEDVKSHMQGVLYVEGDPSSFTDRNFTVLALLVNQMSISYSNAQYMKALEKASAQTISAAGVQKRALGEARAAEQKARDAESKAKRAEEEAVRNVKLAEEAARAKSSFLANVSHELRTPLNGVIGNADLLSRGDLDAEQQEIAESIRVSADLLLVVINDLLDFSRIEAEKMQLHIQEFTPYVLLSEIIRAARFTYKDRYRNNQVEIIEDIQLPRSLNVMGDPIRLHQVLAEDNAINRRIAVQFLRRLGYVHIDTYENGQLAIDGLQRMASNQTPYHLVLMDVQMPVLDGYSATKKIRLDPVPEIRDVLIIAMTASAIHGDREKCLEAGMNDYLAKPVKSEVLKNKIDAYFRVSDSRVPKWLPTRAVKS</sequence>
<proteinExistence type="predicted"/>
<evidence type="ECO:0000256" key="14">
    <source>
        <dbReference type="PROSITE-ProRule" id="PRU00169"/>
    </source>
</evidence>
<dbReference type="InterPro" id="IPR001789">
    <property type="entry name" value="Sig_transdc_resp-reg_receiver"/>
</dbReference>
<comment type="caution">
    <text evidence="18">The sequence shown here is derived from an EMBL/GenBank/DDBJ whole genome shotgun (WGS) entry which is preliminary data.</text>
</comment>
<keyword evidence="19" id="KW-1185">Reference proteome</keyword>
<evidence type="ECO:0000256" key="6">
    <source>
        <dbReference type="ARBA" id="ARBA00022679"/>
    </source>
</evidence>
<dbReference type="PROSITE" id="PS50110">
    <property type="entry name" value="RESPONSE_REGULATORY"/>
    <property type="match status" value="1"/>
</dbReference>
<dbReference type="FunFam" id="1.10.287.130:FF:000003">
    <property type="entry name" value="Histidine kinase"/>
    <property type="match status" value="1"/>
</dbReference>
<keyword evidence="6 18" id="KW-0808">Transferase</keyword>
<keyword evidence="7" id="KW-0812">Transmembrane</keyword>
<evidence type="ECO:0000256" key="11">
    <source>
        <dbReference type="ARBA" id="ARBA00022989"/>
    </source>
</evidence>
<dbReference type="OrthoDB" id="60033at2759"/>
<keyword evidence="9 18" id="KW-0418">Kinase</keyword>
<gene>
    <name evidence="18" type="primary">dhkJ_1</name>
    <name evidence="18" type="ORF">CFO_g989</name>
</gene>
<evidence type="ECO:0000256" key="1">
    <source>
        <dbReference type="ARBA" id="ARBA00000085"/>
    </source>
</evidence>
<organism evidence="18 19">
    <name type="scientific">Ceratocystis fimbriata f. sp. platani</name>
    <dbReference type="NCBI Taxonomy" id="88771"/>
    <lineage>
        <taxon>Eukaryota</taxon>
        <taxon>Fungi</taxon>
        <taxon>Dikarya</taxon>
        <taxon>Ascomycota</taxon>
        <taxon>Pezizomycotina</taxon>
        <taxon>Sordariomycetes</taxon>
        <taxon>Hypocreomycetidae</taxon>
        <taxon>Microascales</taxon>
        <taxon>Ceratocystidaceae</taxon>
        <taxon>Ceratocystis</taxon>
    </lineage>
</organism>